<keyword evidence="1" id="KW-1133">Transmembrane helix</keyword>
<evidence type="ECO:0008006" key="4">
    <source>
        <dbReference type="Google" id="ProtNLM"/>
    </source>
</evidence>
<keyword evidence="3" id="KW-1185">Reference proteome</keyword>
<feature type="transmembrane region" description="Helical" evidence="1">
    <location>
        <begin position="117"/>
        <end position="134"/>
    </location>
</feature>
<protein>
    <recommendedName>
        <fullName evidence="4">DUF4153 domain-containing protein</fullName>
    </recommendedName>
</protein>
<sequence>MREAILNNLDNPRQLEVLYRDNQTAFTQSFNSIYEELKHNKTAAVWYERLNYGGPGIARDSTNEQTFTIIASVLAGLIAKLPELLSINEEYFYSRNVAFIVLPLLMAYFLRAQKSPVNRIIQVASITLLSLLYINKLPVATKSDTLILACIHLPLFLWTLLGFSFVGDKVADHRKRLDFLRYNGDLAVMLALIAIAGILFTALTIGLFHSIQINIEKFYGQYVVVFGVSAAPFVGTYLVRSNPQLVGRVSPVIARLFTPLALLTIIAFLVAIVTSGKDPFTDRDFLIVFNLLLLGVMALILFSVAESSKAAHNRNEVLLLFVLALTTIIVNGIALSAILYRITEWGITPNRLAVLGSNVLILVNLVLVTRTLFQAVRNSQKGAALRVENVGNVIAGFLPVYSLWTVIVTFLFPVLFDFK</sequence>
<feature type="transmembrane region" description="Helical" evidence="1">
    <location>
        <begin position="393"/>
        <end position="416"/>
    </location>
</feature>
<reference evidence="2 3" key="1">
    <citation type="submission" date="2018-08" db="EMBL/GenBank/DDBJ databases">
        <title>Fibrisoma montanum sp. nov., isolated from Danxia mountain soil.</title>
        <authorList>
            <person name="Huang Y."/>
        </authorList>
    </citation>
    <scope>NUCLEOTIDE SEQUENCE [LARGE SCALE GENOMIC DNA]</scope>
    <source>
        <strain evidence="2 3">HYT19</strain>
    </source>
</reference>
<comment type="caution">
    <text evidence="2">The sequence shown here is derived from an EMBL/GenBank/DDBJ whole genome shotgun (WGS) entry which is preliminary data.</text>
</comment>
<accession>A0A418LX98</accession>
<keyword evidence="1" id="KW-0472">Membrane</keyword>
<feature type="transmembrane region" description="Helical" evidence="1">
    <location>
        <begin position="186"/>
        <end position="207"/>
    </location>
</feature>
<keyword evidence="1" id="KW-0812">Transmembrane</keyword>
<feature type="transmembrane region" description="Helical" evidence="1">
    <location>
        <begin position="352"/>
        <end position="373"/>
    </location>
</feature>
<name>A0A418LX98_9BACT</name>
<gene>
    <name evidence="2" type="ORF">DYU11_30740</name>
</gene>
<feature type="transmembrane region" description="Helical" evidence="1">
    <location>
        <begin position="146"/>
        <end position="166"/>
    </location>
</feature>
<dbReference type="RefSeq" id="WP_119671586.1">
    <property type="nucleotide sequence ID" value="NZ_QXED01000015.1"/>
</dbReference>
<evidence type="ECO:0000256" key="1">
    <source>
        <dbReference type="SAM" id="Phobius"/>
    </source>
</evidence>
<organism evidence="2 3">
    <name type="scientific">Fibrisoma montanum</name>
    <dbReference type="NCBI Taxonomy" id="2305895"/>
    <lineage>
        <taxon>Bacteria</taxon>
        <taxon>Pseudomonadati</taxon>
        <taxon>Bacteroidota</taxon>
        <taxon>Cytophagia</taxon>
        <taxon>Cytophagales</taxon>
        <taxon>Spirosomataceae</taxon>
        <taxon>Fibrisoma</taxon>
    </lineage>
</organism>
<dbReference type="EMBL" id="QXED01000015">
    <property type="protein sequence ID" value="RIV17854.1"/>
    <property type="molecule type" value="Genomic_DNA"/>
</dbReference>
<dbReference type="Proteomes" id="UP000283523">
    <property type="component" value="Unassembled WGS sequence"/>
</dbReference>
<dbReference type="AlphaFoldDB" id="A0A418LX98"/>
<evidence type="ECO:0000313" key="3">
    <source>
        <dbReference type="Proteomes" id="UP000283523"/>
    </source>
</evidence>
<dbReference type="OrthoDB" id="637094at2"/>
<evidence type="ECO:0000313" key="2">
    <source>
        <dbReference type="EMBL" id="RIV17854.1"/>
    </source>
</evidence>
<feature type="transmembrane region" description="Helical" evidence="1">
    <location>
        <begin position="317"/>
        <end position="340"/>
    </location>
</feature>
<feature type="transmembrane region" description="Helical" evidence="1">
    <location>
        <begin position="252"/>
        <end position="273"/>
    </location>
</feature>
<proteinExistence type="predicted"/>
<feature type="transmembrane region" description="Helical" evidence="1">
    <location>
        <begin position="91"/>
        <end position="110"/>
    </location>
</feature>
<feature type="transmembrane region" description="Helical" evidence="1">
    <location>
        <begin position="219"/>
        <end position="240"/>
    </location>
</feature>
<feature type="transmembrane region" description="Helical" evidence="1">
    <location>
        <begin position="285"/>
        <end position="305"/>
    </location>
</feature>